<dbReference type="Proteomes" id="UP001387100">
    <property type="component" value="Unassembled WGS sequence"/>
</dbReference>
<dbReference type="EMBL" id="JBBIAA010000010">
    <property type="protein sequence ID" value="MEJ5945656.1"/>
    <property type="molecule type" value="Genomic_DNA"/>
</dbReference>
<comment type="caution">
    <text evidence="1">The sequence shown here is derived from an EMBL/GenBank/DDBJ whole genome shotgun (WGS) entry which is preliminary data.</text>
</comment>
<proteinExistence type="predicted"/>
<accession>A0ABU8RKN8</accession>
<evidence type="ECO:0000313" key="2">
    <source>
        <dbReference type="Proteomes" id="UP001387100"/>
    </source>
</evidence>
<sequence>MKNSTRVLVGSAGVSAVVAGVALTGGTSAYFYDAGGVGVGGEACTLELDLRQPVTASVNEGTGGTEVVRSDDGASVSFANLEPGDSVRVVATARNAGDCAGDMYAQLGDLEGDDAFLDALVVTDARQFGVTRRQSAPLTEVAGGGPVALGATGAGQTQRLTLAFEVPLGERGDGNEIQGTTFAFDLDLGLVQTGQSPGTDLDVEDEAV</sequence>
<protein>
    <recommendedName>
        <fullName evidence="3">Camelysin-like metallo-endopeptidase</fullName>
    </recommendedName>
</protein>
<evidence type="ECO:0000313" key="1">
    <source>
        <dbReference type="EMBL" id="MEJ5945656.1"/>
    </source>
</evidence>
<keyword evidence="2" id="KW-1185">Reference proteome</keyword>
<evidence type="ECO:0008006" key="3">
    <source>
        <dbReference type="Google" id="ProtNLM"/>
    </source>
</evidence>
<organism evidence="1 2">
    <name type="scientific">Pseudokineococcus basanitobsidens</name>
    <dbReference type="NCBI Taxonomy" id="1926649"/>
    <lineage>
        <taxon>Bacteria</taxon>
        <taxon>Bacillati</taxon>
        <taxon>Actinomycetota</taxon>
        <taxon>Actinomycetes</taxon>
        <taxon>Kineosporiales</taxon>
        <taxon>Kineosporiaceae</taxon>
        <taxon>Pseudokineococcus</taxon>
    </lineage>
</organism>
<dbReference type="RefSeq" id="WP_339575041.1">
    <property type="nucleotide sequence ID" value="NZ_JBBIAA010000010.1"/>
</dbReference>
<name>A0ABU8RKN8_9ACTN</name>
<reference evidence="1 2" key="1">
    <citation type="journal article" date="2017" name="Int. J. Syst. Evol. Microbiol.">
        <title>Pseudokineococcus basanitobsidens sp. nov., isolated from volcanic rock.</title>
        <authorList>
            <person name="Lee D.W."/>
            <person name="Park M.Y."/>
            <person name="Kim J.J."/>
            <person name="Kim B.S."/>
        </authorList>
    </citation>
    <scope>NUCLEOTIDE SEQUENCE [LARGE SCALE GENOMIC DNA]</scope>
    <source>
        <strain evidence="1 2">DSM 103726</strain>
    </source>
</reference>
<gene>
    <name evidence="1" type="ORF">WDZ17_10170</name>
</gene>